<keyword evidence="2" id="KW-1185">Reference proteome</keyword>
<reference evidence="1" key="1">
    <citation type="submission" date="2020-05" db="EMBL/GenBank/DDBJ databases">
        <title>Mycena genomes resolve the evolution of fungal bioluminescence.</title>
        <authorList>
            <person name="Tsai I.J."/>
        </authorList>
    </citation>
    <scope>NUCLEOTIDE SEQUENCE</scope>
    <source>
        <strain evidence="1">171206Taipei</strain>
    </source>
</reference>
<dbReference type="RefSeq" id="XP_037215878.1">
    <property type="nucleotide sequence ID" value="XM_037368046.1"/>
</dbReference>
<dbReference type="AlphaFoldDB" id="A0A8H6S7P9"/>
<accession>A0A8H6S7P9</accession>
<proteinExistence type="predicted"/>
<protein>
    <submittedName>
        <fullName evidence="1">Uncharacterized protein</fullName>
    </submittedName>
</protein>
<evidence type="ECO:0000313" key="2">
    <source>
        <dbReference type="Proteomes" id="UP000636479"/>
    </source>
</evidence>
<evidence type="ECO:0000313" key="1">
    <source>
        <dbReference type="EMBL" id="KAF7293715.1"/>
    </source>
</evidence>
<sequence length="138" mass="14568">MMTVTTVKESMTHDTHLFLLSSAPLPPVIGGGGPSASGRPALRQPSSLAWPATSQGYPPTCHLASAAQMHKDLAASGKDVATNLQFCVLRATFSRSIGSPSPRLVPAATTLLKRCRPSRKWKAAATEFVACWPAVTRA</sequence>
<dbReference type="Proteomes" id="UP000636479">
    <property type="component" value="Unassembled WGS sequence"/>
</dbReference>
<dbReference type="GeneID" id="59350562"/>
<organism evidence="1 2">
    <name type="scientific">Mycena indigotica</name>
    <dbReference type="NCBI Taxonomy" id="2126181"/>
    <lineage>
        <taxon>Eukaryota</taxon>
        <taxon>Fungi</taxon>
        <taxon>Dikarya</taxon>
        <taxon>Basidiomycota</taxon>
        <taxon>Agaricomycotina</taxon>
        <taxon>Agaricomycetes</taxon>
        <taxon>Agaricomycetidae</taxon>
        <taxon>Agaricales</taxon>
        <taxon>Marasmiineae</taxon>
        <taxon>Mycenaceae</taxon>
        <taxon>Mycena</taxon>
    </lineage>
</organism>
<name>A0A8H6S7P9_9AGAR</name>
<comment type="caution">
    <text evidence="1">The sequence shown here is derived from an EMBL/GenBank/DDBJ whole genome shotgun (WGS) entry which is preliminary data.</text>
</comment>
<gene>
    <name evidence="1" type="ORF">MIND_01151700</name>
</gene>
<dbReference type="EMBL" id="JACAZF010000010">
    <property type="protein sequence ID" value="KAF7293715.1"/>
    <property type="molecule type" value="Genomic_DNA"/>
</dbReference>